<evidence type="ECO:0000313" key="2">
    <source>
        <dbReference type="EMBL" id="KAK0468095.1"/>
    </source>
</evidence>
<accession>A0AA39NM44</accession>
<evidence type="ECO:0000313" key="3">
    <source>
        <dbReference type="Proteomes" id="UP001175211"/>
    </source>
</evidence>
<dbReference type="RefSeq" id="XP_060338370.1">
    <property type="nucleotide sequence ID" value="XM_060466961.1"/>
</dbReference>
<dbReference type="SUPFAM" id="SSF52047">
    <property type="entry name" value="RNI-like"/>
    <property type="match status" value="1"/>
</dbReference>
<gene>
    <name evidence="2" type="ORF">EV420DRAFT_1259573</name>
</gene>
<organism evidence="2 3">
    <name type="scientific">Armillaria tabescens</name>
    <name type="common">Ringless honey mushroom</name>
    <name type="synonym">Agaricus tabescens</name>
    <dbReference type="NCBI Taxonomy" id="1929756"/>
    <lineage>
        <taxon>Eukaryota</taxon>
        <taxon>Fungi</taxon>
        <taxon>Dikarya</taxon>
        <taxon>Basidiomycota</taxon>
        <taxon>Agaricomycotina</taxon>
        <taxon>Agaricomycetes</taxon>
        <taxon>Agaricomycetidae</taxon>
        <taxon>Agaricales</taxon>
        <taxon>Marasmiineae</taxon>
        <taxon>Physalacriaceae</taxon>
        <taxon>Desarmillaria</taxon>
    </lineage>
</organism>
<dbReference type="GeneID" id="85350509"/>
<dbReference type="Proteomes" id="UP001175211">
    <property type="component" value="Unassembled WGS sequence"/>
</dbReference>
<dbReference type="PROSITE" id="PS50181">
    <property type="entry name" value="FBOX"/>
    <property type="match status" value="1"/>
</dbReference>
<comment type="caution">
    <text evidence="2">The sequence shown here is derived from an EMBL/GenBank/DDBJ whole genome shotgun (WGS) entry which is preliminary data.</text>
</comment>
<dbReference type="InterPro" id="IPR001810">
    <property type="entry name" value="F-box_dom"/>
</dbReference>
<dbReference type="Gene3D" id="3.80.10.10">
    <property type="entry name" value="Ribonuclease Inhibitor"/>
    <property type="match status" value="1"/>
</dbReference>
<name>A0AA39NM44_ARMTA</name>
<protein>
    <recommendedName>
        <fullName evidence="1">F-box domain-containing protein</fullName>
    </recommendedName>
</protein>
<feature type="domain" description="F-box" evidence="1">
    <location>
        <begin position="2"/>
        <end position="47"/>
    </location>
</feature>
<reference evidence="2" key="1">
    <citation type="submission" date="2023-06" db="EMBL/GenBank/DDBJ databases">
        <authorList>
            <consortium name="Lawrence Berkeley National Laboratory"/>
            <person name="Ahrendt S."/>
            <person name="Sahu N."/>
            <person name="Indic B."/>
            <person name="Wong-Bajracharya J."/>
            <person name="Merenyi Z."/>
            <person name="Ke H.-M."/>
            <person name="Monk M."/>
            <person name="Kocsube S."/>
            <person name="Drula E."/>
            <person name="Lipzen A."/>
            <person name="Balint B."/>
            <person name="Henrissat B."/>
            <person name="Andreopoulos B."/>
            <person name="Martin F.M."/>
            <person name="Harder C.B."/>
            <person name="Rigling D."/>
            <person name="Ford K.L."/>
            <person name="Foster G.D."/>
            <person name="Pangilinan J."/>
            <person name="Papanicolaou A."/>
            <person name="Barry K."/>
            <person name="LaButti K."/>
            <person name="Viragh M."/>
            <person name="Koriabine M."/>
            <person name="Yan M."/>
            <person name="Riley R."/>
            <person name="Champramary S."/>
            <person name="Plett K.L."/>
            <person name="Tsai I.J."/>
            <person name="Slot J."/>
            <person name="Sipos G."/>
            <person name="Plett J."/>
            <person name="Nagy L.G."/>
            <person name="Grigoriev I.V."/>
        </authorList>
    </citation>
    <scope>NUCLEOTIDE SEQUENCE</scope>
    <source>
        <strain evidence="2">CCBAS 213</strain>
    </source>
</reference>
<dbReference type="AlphaFoldDB" id="A0AA39NM44"/>
<dbReference type="InterPro" id="IPR032675">
    <property type="entry name" value="LRR_dom_sf"/>
</dbReference>
<sequence length="334" mass="36733">MPPSLVDLPVELLDAVCSHLSPCHLLPLLKVCSPVSPVAQRRLYRTIFAAPAAKNLSVVLTLARNPLLAQYVTSFSINLDSRPSLFLSFFRHLAVALGNMTNLVHLCVFVPPRVSWILLPINSSHYPSLSHFSCSFPFNSHVATFLKATPSLLKLEVDTLSPSFQHDYLEALPSSSVPHLSHFTGSSQAARAIVPGRPVQSLRINSGHVDDSVVDAISQSTADITVFEATTTSFPASLLHLLSQRLHQMIYLRISSTCNFSGLPDTAFYKDIASALTKFPALEGFELSGMLWGSVKPDQKQVGRIWQSKPLDIDFGPEEGAESIDSYLDFSYYY</sequence>
<proteinExistence type="predicted"/>
<dbReference type="EMBL" id="JAUEPS010000002">
    <property type="protein sequence ID" value="KAK0468095.1"/>
    <property type="molecule type" value="Genomic_DNA"/>
</dbReference>
<evidence type="ECO:0000259" key="1">
    <source>
        <dbReference type="PROSITE" id="PS50181"/>
    </source>
</evidence>
<keyword evidence="3" id="KW-1185">Reference proteome</keyword>